<organism evidence="1">
    <name type="scientific">marine sediment metagenome</name>
    <dbReference type="NCBI Taxonomy" id="412755"/>
    <lineage>
        <taxon>unclassified sequences</taxon>
        <taxon>metagenomes</taxon>
        <taxon>ecological metagenomes</taxon>
    </lineage>
</organism>
<name>A0A0F9KV60_9ZZZZ</name>
<protein>
    <submittedName>
        <fullName evidence="1">Uncharacterized protein</fullName>
    </submittedName>
</protein>
<comment type="caution">
    <text evidence="1">The sequence shown here is derived from an EMBL/GenBank/DDBJ whole genome shotgun (WGS) entry which is preliminary data.</text>
</comment>
<dbReference type="AlphaFoldDB" id="A0A0F9KV60"/>
<dbReference type="EMBL" id="LAZR01007288">
    <property type="protein sequence ID" value="KKM86239.1"/>
    <property type="molecule type" value="Genomic_DNA"/>
</dbReference>
<feature type="non-terminal residue" evidence="1">
    <location>
        <position position="1"/>
    </location>
</feature>
<proteinExistence type="predicted"/>
<accession>A0A0F9KV60</accession>
<evidence type="ECO:0000313" key="1">
    <source>
        <dbReference type="EMBL" id="KKM86239.1"/>
    </source>
</evidence>
<gene>
    <name evidence="1" type="ORF">LCGC14_1281100</name>
</gene>
<sequence length="32" mass="3576">YEHDVDDVVDIDYANTGGDLIAIRIVTLLLED</sequence>
<reference evidence="1" key="1">
    <citation type="journal article" date="2015" name="Nature">
        <title>Complex archaea that bridge the gap between prokaryotes and eukaryotes.</title>
        <authorList>
            <person name="Spang A."/>
            <person name="Saw J.H."/>
            <person name="Jorgensen S.L."/>
            <person name="Zaremba-Niedzwiedzka K."/>
            <person name="Martijn J."/>
            <person name="Lind A.E."/>
            <person name="van Eijk R."/>
            <person name="Schleper C."/>
            <person name="Guy L."/>
            <person name="Ettema T.J."/>
        </authorList>
    </citation>
    <scope>NUCLEOTIDE SEQUENCE</scope>
</reference>